<name>A0ABU6JD73_9BURK</name>
<evidence type="ECO:0000256" key="1">
    <source>
        <dbReference type="SAM" id="Phobius"/>
    </source>
</evidence>
<dbReference type="RefSeq" id="WP_326507977.1">
    <property type="nucleotide sequence ID" value="NZ_JAWIIV010000017.1"/>
</dbReference>
<reference evidence="2 3" key="1">
    <citation type="submission" date="2023-10" db="EMBL/GenBank/DDBJ databases">
        <title>Noviherbaspirillum sp. CPCC 100848 genome assembly.</title>
        <authorList>
            <person name="Li X.Y."/>
            <person name="Fang X.M."/>
        </authorList>
    </citation>
    <scope>NUCLEOTIDE SEQUENCE [LARGE SCALE GENOMIC DNA]</scope>
    <source>
        <strain evidence="2 3">CPCC 100848</strain>
    </source>
</reference>
<comment type="caution">
    <text evidence="2">The sequence shown here is derived from an EMBL/GenBank/DDBJ whole genome shotgun (WGS) entry which is preliminary data.</text>
</comment>
<evidence type="ECO:0000313" key="2">
    <source>
        <dbReference type="EMBL" id="MEC4721270.1"/>
    </source>
</evidence>
<feature type="transmembrane region" description="Helical" evidence="1">
    <location>
        <begin position="120"/>
        <end position="139"/>
    </location>
</feature>
<keyword evidence="1" id="KW-0472">Membrane</keyword>
<gene>
    <name evidence="2" type="ORF">RY831_19065</name>
</gene>
<feature type="transmembrane region" description="Helical" evidence="1">
    <location>
        <begin position="63"/>
        <end position="87"/>
    </location>
</feature>
<keyword evidence="1" id="KW-0812">Transmembrane</keyword>
<protein>
    <submittedName>
        <fullName evidence="2">Cell division protein</fullName>
    </submittedName>
</protein>
<feature type="transmembrane region" description="Helical" evidence="1">
    <location>
        <begin position="12"/>
        <end position="32"/>
    </location>
</feature>
<sequence length="154" mass="17907">MTRYRTRRYLIRWLYAVAIFHCIVGALLPWVADAALFEGYHRSIETAFWQAAAPGEARNLQTWWISLFGPTIQAMSLWMMALIGLAARRSDARIWLWLIAGLAIWAPQDMLVSLRAGCWIHVWIDSIALIAMLPPLFWLHRHDAAHRSFRAERH</sequence>
<organism evidence="2 3">
    <name type="scientific">Noviherbaspirillum album</name>
    <dbReference type="NCBI Taxonomy" id="3080276"/>
    <lineage>
        <taxon>Bacteria</taxon>
        <taxon>Pseudomonadati</taxon>
        <taxon>Pseudomonadota</taxon>
        <taxon>Betaproteobacteria</taxon>
        <taxon>Burkholderiales</taxon>
        <taxon>Oxalobacteraceae</taxon>
        <taxon>Noviherbaspirillum</taxon>
    </lineage>
</organism>
<keyword evidence="1" id="KW-1133">Transmembrane helix</keyword>
<evidence type="ECO:0000313" key="3">
    <source>
        <dbReference type="Proteomes" id="UP001352263"/>
    </source>
</evidence>
<keyword evidence="2" id="KW-0131">Cell cycle</keyword>
<feature type="transmembrane region" description="Helical" evidence="1">
    <location>
        <begin position="94"/>
        <end position="114"/>
    </location>
</feature>
<proteinExistence type="predicted"/>
<accession>A0ABU6JD73</accession>
<dbReference type="EMBL" id="JAWIIV010000017">
    <property type="protein sequence ID" value="MEC4721270.1"/>
    <property type="molecule type" value="Genomic_DNA"/>
</dbReference>
<keyword evidence="2" id="KW-0132">Cell division</keyword>
<dbReference type="GO" id="GO:0051301">
    <property type="term" value="P:cell division"/>
    <property type="evidence" value="ECO:0007669"/>
    <property type="project" value="UniProtKB-KW"/>
</dbReference>
<dbReference type="Proteomes" id="UP001352263">
    <property type="component" value="Unassembled WGS sequence"/>
</dbReference>
<keyword evidence="3" id="KW-1185">Reference proteome</keyword>